<name>A0A9N8KEJ9_9PEZI</name>
<feature type="compositionally biased region" description="Acidic residues" evidence="1">
    <location>
        <begin position="43"/>
        <end position="64"/>
    </location>
</feature>
<feature type="region of interest" description="Disordered" evidence="1">
    <location>
        <begin position="742"/>
        <end position="767"/>
    </location>
</feature>
<gene>
    <name evidence="3" type="ORF">AWRI4620_LOCUS2464</name>
</gene>
<dbReference type="AlphaFoldDB" id="A0A9N8KEJ9"/>
<protein>
    <recommendedName>
        <fullName evidence="2">Myb-like domain-containing protein</fullName>
    </recommendedName>
</protein>
<evidence type="ECO:0000256" key="1">
    <source>
        <dbReference type="SAM" id="MobiDB-lite"/>
    </source>
</evidence>
<dbReference type="EMBL" id="CAINUL010000002">
    <property type="protein sequence ID" value="CAD0108209.1"/>
    <property type="molecule type" value="Genomic_DNA"/>
</dbReference>
<feature type="region of interest" description="Disordered" evidence="1">
    <location>
        <begin position="1"/>
        <end position="82"/>
    </location>
</feature>
<keyword evidence="4" id="KW-1185">Reference proteome</keyword>
<proteinExistence type="predicted"/>
<accession>A0A9N8KEJ9</accession>
<dbReference type="Proteomes" id="UP000745764">
    <property type="component" value="Unassembled WGS sequence"/>
</dbReference>
<feature type="domain" description="Myb-like" evidence="2">
    <location>
        <begin position="658"/>
        <end position="714"/>
    </location>
</feature>
<evidence type="ECO:0000259" key="2">
    <source>
        <dbReference type="SMART" id="SM00717"/>
    </source>
</evidence>
<dbReference type="CDD" id="cd00167">
    <property type="entry name" value="SANT"/>
    <property type="match status" value="1"/>
</dbReference>
<feature type="compositionally biased region" description="Polar residues" evidence="1">
    <location>
        <begin position="32"/>
        <end position="41"/>
    </location>
</feature>
<organism evidence="3 4">
    <name type="scientific">Aureobasidium uvarum</name>
    <dbReference type="NCBI Taxonomy" id="2773716"/>
    <lineage>
        <taxon>Eukaryota</taxon>
        <taxon>Fungi</taxon>
        <taxon>Dikarya</taxon>
        <taxon>Ascomycota</taxon>
        <taxon>Pezizomycotina</taxon>
        <taxon>Dothideomycetes</taxon>
        <taxon>Dothideomycetidae</taxon>
        <taxon>Dothideales</taxon>
        <taxon>Saccotheciaceae</taxon>
        <taxon>Aureobasidium</taxon>
    </lineage>
</organism>
<sequence length="767" mass="86362">MARTRSQSREPGVEPRLVHRQIRTVGGGTAHNARQAQQQLEPLTEDMSEVEEDLEDDFANDSEDMGQQSAASEDEEVSNPDSAPIVTFSQTELQQLDPVQMENNIEELNAQARKLLGCFKTRTGQPNELQSLIRESQDPESRQRQKLDACWSALEETQAIFTRGGEYLKLNTILRGLLRKRSTQRLPKAIQPWRPDDVICKANLAILVHAIIIQSTDEDFTDALVPLDSFFPSSFVVGFANPGIQPRAGYSTLVPETFEFALELRTQILVAKLLTSDPTQDAAADDIRRTMLNFDETDDFDDEMGAMQNLQSALSRNIYARKWDLLDPRDFGTDEYADKIIRRTEEIKRVLFSDIEDPFVDTSASLESGLARLRDRFPRERFQKYLLQWSNSRLSEIDNSIKRLGGIDEIVTALEDEIRQRLENPDAYVDEGNEELEALPSIESNIRPEPTSRGRPGTSASAPTPAIVPVENTAQVDEQATDNVASTAGPTQDRPKLTGQLARANALDEQQRQQRRFIDAQPNGVRISDDLFDSQPAPSAQRQTSGKPEIEIDPILNDEVQDPSEDEGFQVDQRNLPGNRPRPGSSAVPSQAPAGSTVPERRRRRTSEGDSPNKRQRKNPGQLMPPFQSTDDEDVNGFRLASVRTRQLQASTVKPQRGRRPWTDDEVGALLRLIRDHGISFAYIKRIDKVRKSPALGDRTAEDIRFKAREMKVKYLIAERQLPENLGLVPLGKKEIEKVNQYVPYEQEPQRSRARVPSISPEPSSQS</sequence>
<feature type="compositionally biased region" description="Acidic residues" evidence="1">
    <location>
        <begin position="559"/>
        <end position="569"/>
    </location>
</feature>
<feature type="compositionally biased region" description="Basic and acidic residues" evidence="1">
    <location>
        <begin position="7"/>
        <end position="17"/>
    </location>
</feature>
<comment type="caution">
    <text evidence="3">The sequence shown here is derived from an EMBL/GenBank/DDBJ whole genome shotgun (WGS) entry which is preliminary data.</text>
</comment>
<feature type="compositionally biased region" description="Polar residues" evidence="1">
    <location>
        <begin position="536"/>
        <end position="546"/>
    </location>
</feature>
<feature type="compositionally biased region" description="Basic and acidic residues" evidence="1">
    <location>
        <begin position="509"/>
        <end position="518"/>
    </location>
</feature>
<evidence type="ECO:0000313" key="3">
    <source>
        <dbReference type="EMBL" id="CAD0108209.1"/>
    </source>
</evidence>
<feature type="region of interest" description="Disordered" evidence="1">
    <location>
        <begin position="507"/>
        <end position="634"/>
    </location>
</feature>
<reference evidence="3" key="1">
    <citation type="submission" date="2020-06" db="EMBL/GenBank/DDBJ databases">
        <authorList>
            <person name="Onetto C."/>
        </authorList>
    </citation>
    <scope>NUCLEOTIDE SEQUENCE</scope>
</reference>
<feature type="region of interest" description="Disordered" evidence="1">
    <location>
        <begin position="438"/>
        <end position="467"/>
    </location>
</feature>
<dbReference type="OrthoDB" id="5398572at2759"/>
<evidence type="ECO:0000313" key="4">
    <source>
        <dbReference type="Proteomes" id="UP000745764"/>
    </source>
</evidence>
<dbReference type="InterPro" id="IPR001005">
    <property type="entry name" value="SANT/Myb"/>
</dbReference>
<dbReference type="SMART" id="SM00717">
    <property type="entry name" value="SANT"/>
    <property type="match status" value="1"/>
</dbReference>